<keyword evidence="1" id="KW-0805">Transcription regulation</keyword>
<dbReference type="PRINTS" id="PR00455">
    <property type="entry name" value="HTHTETR"/>
</dbReference>
<evidence type="ECO:0000256" key="3">
    <source>
        <dbReference type="ARBA" id="ARBA00023163"/>
    </source>
</evidence>
<dbReference type="RefSeq" id="WP_100757948.1">
    <property type="nucleotide sequence ID" value="NZ_NPDT01000001.1"/>
</dbReference>
<dbReference type="Pfam" id="PF00440">
    <property type="entry name" value="TetR_N"/>
    <property type="match status" value="1"/>
</dbReference>
<keyword evidence="3" id="KW-0804">Transcription</keyword>
<evidence type="ECO:0000256" key="1">
    <source>
        <dbReference type="ARBA" id="ARBA00023015"/>
    </source>
</evidence>
<dbReference type="GO" id="GO:0000976">
    <property type="term" value="F:transcription cis-regulatory region binding"/>
    <property type="evidence" value="ECO:0007669"/>
    <property type="project" value="TreeGrafter"/>
</dbReference>
<feature type="domain" description="HTH tetR-type" evidence="5">
    <location>
        <begin position="5"/>
        <end position="65"/>
    </location>
</feature>
<gene>
    <name evidence="6" type="ORF">CH371_05410</name>
</gene>
<dbReference type="EMBL" id="NPDT01000001">
    <property type="protein sequence ID" value="PJZ67457.1"/>
    <property type="molecule type" value="Genomic_DNA"/>
</dbReference>
<dbReference type="PROSITE" id="PS50977">
    <property type="entry name" value="HTH_TETR_2"/>
    <property type="match status" value="1"/>
</dbReference>
<proteinExistence type="predicted"/>
<feature type="DNA-binding region" description="H-T-H motif" evidence="4">
    <location>
        <begin position="28"/>
        <end position="47"/>
    </location>
</feature>
<dbReference type="PANTHER" id="PTHR30055">
    <property type="entry name" value="HTH-TYPE TRANSCRIPTIONAL REGULATOR RUTR"/>
    <property type="match status" value="1"/>
</dbReference>
<dbReference type="GO" id="GO:0003700">
    <property type="term" value="F:DNA-binding transcription factor activity"/>
    <property type="evidence" value="ECO:0007669"/>
    <property type="project" value="TreeGrafter"/>
</dbReference>
<dbReference type="InterPro" id="IPR050109">
    <property type="entry name" value="HTH-type_TetR-like_transc_reg"/>
</dbReference>
<dbReference type="Gene3D" id="1.10.357.10">
    <property type="entry name" value="Tetracycline Repressor, domain 2"/>
    <property type="match status" value="1"/>
</dbReference>
<keyword evidence="2 4" id="KW-0238">DNA-binding</keyword>
<dbReference type="InterPro" id="IPR001647">
    <property type="entry name" value="HTH_TetR"/>
</dbReference>
<evidence type="ECO:0000259" key="5">
    <source>
        <dbReference type="PROSITE" id="PS50977"/>
    </source>
</evidence>
<comment type="caution">
    <text evidence="6">The sequence shown here is derived from an EMBL/GenBank/DDBJ whole genome shotgun (WGS) entry which is preliminary data.</text>
</comment>
<evidence type="ECO:0000313" key="6">
    <source>
        <dbReference type="EMBL" id="PJZ67457.1"/>
    </source>
</evidence>
<evidence type="ECO:0000256" key="2">
    <source>
        <dbReference type="ARBA" id="ARBA00023125"/>
    </source>
</evidence>
<evidence type="ECO:0000256" key="4">
    <source>
        <dbReference type="PROSITE-ProRule" id="PRU00335"/>
    </source>
</evidence>
<dbReference type="SUPFAM" id="SSF46689">
    <property type="entry name" value="Homeodomain-like"/>
    <property type="match status" value="1"/>
</dbReference>
<dbReference type="Proteomes" id="UP000231912">
    <property type="component" value="Unassembled WGS sequence"/>
</dbReference>
<dbReference type="PANTHER" id="PTHR30055:SF234">
    <property type="entry name" value="HTH-TYPE TRANSCRIPTIONAL REGULATOR BETI"/>
    <property type="match status" value="1"/>
</dbReference>
<reference evidence="6 7" key="1">
    <citation type="submission" date="2017-07" db="EMBL/GenBank/DDBJ databases">
        <title>Leptospira spp. isolated from tropical soils.</title>
        <authorList>
            <person name="Thibeaux R."/>
            <person name="Iraola G."/>
            <person name="Ferres I."/>
            <person name="Bierque E."/>
            <person name="Girault D."/>
            <person name="Soupe-Gilbert M.-E."/>
            <person name="Picardeau M."/>
            <person name="Goarant C."/>
        </authorList>
    </citation>
    <scope>NUCLEOTIDE SEQUENCE [LARGE SCALE GENOMIC DNA]</scope>
    <source>
        <strain evidence="6 7">FH2-C-A2</strain>
    </source>
</reference>
<evidence type="ECO:0000313" key="7">
    <source>
        <dbReference type="Proteomes" id="UP000231912"/>
    </source>
</evidence>
<protein>
    <submittedName>
        <fullName evidence="6">TetR family transcriptional regulator</fullName>
    </submittedName>
</protein>
<dbReference type="AlphaFoldDB" id="A0A2M9ZGH0"/>
<organism evidence="6 7">
    <name type="scientific">Leptospira wolffii</name>
    <dbReference type="NCBI Taxonomy" id="409998"/>
    <lineage>
        <taxon>Bacteria</taxon>
        <taxon>Pseudomonadati</taxon>
        <taxon>Spirochaetota</taxon>
        <taxon>Spirochaetia</taxon>
        <taxon>Leptospirales</taxon>
        <taxon>Leptospiraceae</taxon>
        <taxon>Leptospira</taxon>
    </lineage>
</organism>
<dbReference type="InterPro" id="IPR009057">
    <property type="entry name" value="Homeodomain-like_sf"/>
</dbReference>
<name>A0A2M9ZGH0_9LEPT</name>
<sequence length="216" mass="24440">MGTRLETNELILEAAESLFLERGLLDVSMEDIALRASCSRRNLYRYFETKETLSLAVLRKLLAPWNDFQTETFRSLSASGLSGRQELEAFLRILAGYLEEQKSLLRFAAEYDFLFRDRLSLPLDPSAEESLFADFHVTEDLLSQILVRGEKDGSLRLPTPPETLVPTITTVFWSLGQRVALRENLIALEFGVKAMELVNAQIQLLVLALSAEPKTK</sequence>
<accession>A0A2M9ZGH0</accession>